<dbReference type="PANTHER" id="PTHR43352:SF1">
    <property type="entry name" value="ANTHRANILATE--COA LIGASE"/>
    <property type="match status" value="1"/>
</dbReference>
<dbReference type="InterPro" id="IPR045851">
    <property type="entry name" value="AMP-bd_C_sf"/>
</dbReference>
<dbReference type="EMBL" id="CP003984">
    <property type="protein sequence ID" value="AII87125.1"/>
    <property type="molecule type" value="Genomic_DNA"/>
</dbReference>
<feature type="domain" description="AMP-dependent synthetase/ligase" evidence="2">
    <location>
        <begin position="26"/>
        <end position="361"/>
    </location>
</feature>
<keyword evidence="5" id="KW-1185">Reference proteome</keyword>
<dbReference type="PANTHER" id="PTHR43352">
    <property type="entry name" value="ACETYL-COA SYNTHETASE"/>
    <property type="match status" value="1"/>
</dbReference>
<dbReference type="InterPro" id="IPR042099">
    <property type="entry name" value="ANL_N_sf"/>
</dbReference>
<dbReference type="Proteomes" id="UP000028680">
    <property type="component" value="Chromosome"/>
</dbReference>
<feature type="domain" description="AMP-binding enzyme C-terminal" evidence="3">
    <location>
        <begin position="411"/>
        <end position="484"/>
    </location>
</feature>
<dbReference type="EC" id="6.2.1.3" evidence="4"/>
<reference evidence="4 5" key="1">
    <citation type="journal article" date="2014" name="ISME J.">
        <title>Adaptation of an abundant Roseobacter RCA organism to pelagic systems revealed by genomic and transcriptomic analyses.</title>
        <authorList>
            <person name="Voget S."/>
            <person name="Wemheuer B."/>
            <person name="Brinkhoff T."/>
            <person name="Vollmers J."/>
            <person name="Dietrich S."/>
            <person name="Giebel H.A."/>
            <person name="Beardsley C."/>
            <person name="Sardemann C."/>
            <person name="Bakenhus I."/>
            <person name="Billerbeck S."/>
            <person name="Daniel R."/>
            <person name="Simon M."/>
        </authorList>
    </citation>
    <scope>NUCLEOTIDE SEQUENCE [LARGE SCALE GENOMIC DNA]</scope>
    <source>
        <strain evidence="4 5">RCA23</strain>
    </source>
</reference>
<keyword evidence="1 4" id="KW-0436">Ligase</keyword>
<dbReference type="GO" id="GO:0044550">
    <property type="term" value="P:secondary metabolite biosynthetic process"/>
    <property type="evidence" value="ECO:0007669"/>
    <property type="project" value="TreeGrafter"/>
</dbReference>
<dbReference type="InterPro" id="IPR000873">
    <property type="entry name" value="AMP-dep_synth/lig_dom"/>
</dbReference>
<dbReference type="Pfam" id="PF00501">
    <property type="entry name" value="AMP-binding"/>
    <property type="match status" value="1"/>
</dbReference>
<dbReference type="AlphaFoldDB" id="A0AAN0RJ90"/>
<evidence type="ECO:0000313" key="5">
    <source>
        <dbReference type="Proteomes" id="UP000028680"/>
    </source>
</evidence>
<dbReference type="Pfam" id="PF13193">
    <property type="entry name" value="AMP-binding_C"/>
    <property type="match status" value="1"/>
</dbReference>
<dbReference type="InterPro" id="IPR020845">
    <property type="entry name" value="AMP-binding_CS"/>
</dbReference>
<dbReference type="RefSeq" id="WP_044049889.1">
    <property type="nucleotide sequence ID" value="NZ_CP003984.1"/>
</dbReference>
<organism evidence="4 5">
    <name type="scientific">Planktomarina temperata RCA23</name>
    <dbReference type="NCBI Taxonomy" id="666509"/>
    <lineage>
        <taxon>Bacteria</taxon>
        <taxon>Pseudomonadati</taxon>
        <taxon>Pseudomonadota</taxon>
        <taxon>Alphaproteobacteria</taxon>
        <taxon>Rhodobacterales</taxon>
        <taxon>Paracoccaceae</taxon>
        <taxon>Planktomarina</taxon>
    </lineage>
</organism>
<dbReference type="PROSITE" id="PS00455">
    <property type="entry name" value="AMP_BINDING"/>
    <property type="match status" value="1"/>
</dbReference>
<dbReference type="InterPro" id="IPR025110">
    <property type="entry name" value="AMP-bd_C"/>
</dbReference>
<proteinExistence type="predicted"/>
<dbReference type="KEGG" id="ptp:RCA23_c15880"/>
<dbReference type="Gene3D" id="3.40.50.12780">
    <property type="entry name" value="N-terminal domain of ligase-like"/>
    <property type="match status" value="1"/>
</dbReference>
<gene>
    <name evidence="4" type="ORF">RCA23_c15880</name>
</gene>
<protein>
    <submittedName>
        <fullName evidence="4">Long-chain-fatty-acid-CoA ligase</fullName>
        <ecNumber evidence="4">6.2.1.3</ecNumber>
    </submittedName>
</protein>
<evidence type="ECO:0000259" key="3">
    <source>
        <dbReference type="Pfam" id="PF13193"/>
    </source>
</evidence>
<name>A0AAN0RJ90_9RHOB</name>
<sequence>MDALFDLSPAPPCPQNFNLAAYVLAAANNTPGKVALTVYEAGVARKYSYAQLARAVFGVATGLRRAGIAAGDRVLLRIGNTVDFPVCFLALAALDAVAMPCSIALTDREVQVLLGKTQPKAMICDPSHGLAGFDGLTLQTPQLQAFQNLPPARPILGDPNRPGYIIFTSGTSGQPRAVLHAHRAVWARRMMWTGWYELTPQDVMMHAGAFNWTYTLGTGLMDPWAIGASAVIPNTQEPAELWQIMQAEEATIFAAAPGIYRRLLQQSFVQPPLLRHGLSAGDVLPRSVRQSWQDRTQTPICEAFGMTECSTFLSATPSAPEHLAVQPGRKIAIFDGDDLAERGQIGTISVDGRDPGLMLGYIEDATINLPLKNGWYHTADQGQMYADGRIGFAGRSGDILNAGGYRVAPREIEQVLEACPGVQEVGVTEVEVRPDVFVIAAFVVVEDPFDLAQIDALAARDLARYKQPRIVQKVPALPRNPNGKLIRAALPQLWNSEL</sequence>
<dbReference type="SUPFAM" id="SSF56801">
    <property type="entry name" value="Acetyl-CoA synthetase-like"/>
    <property type="match status" value="1"/>
</dbReference>
<evidence type="ECO:0000256" key="1">
    <source>
        <dbReference type="ARBA" id="ARBA00022598"/>
    </source>
</evidence>
<dbReference type="GO" id="GO:0004467">
    <property type="term" value="F:long-chain fatty acid-CoA ligase activity"/>
    <property type="evidence" value="ECO:0007669"/>
    <property type="project" value="UniProtKB-EC"/>
</dbReference>
<dbReference type="Gene3D" id="3.30.300.30">
    <property type="match status" value="1"/>
</dbReference>
<evidence type="ECO:0000313" key="4">
    <source>
        <dbReference type="EMBL" id="AII87125.1"/>
    </source>
</evidence>
<accession>A0AAN0RJ90</accession>
<evidence type="ECO:0000259" key="2">
    <source>
        <dbReference type="Pfam" id="PF00501"/>
    </source>
</evidence>